<keyword evidence="2 4" id="KW-0547">Nucleotide-binding</keyword>
<dbReference type="InterPro" id="IPR011761">
    <property type="entry name" value="ATP-grasp"/>
</dbReference>
<dbReference type="SMART" id="SM01209">
    <property type="entry name" value="GARS_A"/>
    <property type="match status" value="1"/>
</dbReference>
<dbReference type="Gene3D" id="3.40.50.20">
    <property type="match status" value="1"/>
</dbReference>
<evidence type="ECO:0000256" key="2">
    <source>
        <dbReference type="ARBA" id="ARBA00022741"/>
    </source>
</evidence>
<dbReference type="SUPFAM" id="SSF56059">
    <property type="entry name" value="Glutathione synthetase ATP-binding domain-like"/>
    <property type="match status" value="1"/>
</dbReference>
<evidence type="ECO:0000256" key="4">
    <source>
        <dbReference type="PROSITE-ProRule" id="PRU00409"/>
    </source>
</evidence>
<keyword evidence="7" id="KW-1185">Reference proteome</keyword>
<dbReference type="Gene3D" id="3.30.470.20">
    <property type="entry name" value="ATP-grasp fold, B domain"/>
    <property type="match status" value="1"/>
</dbReference>
<dbReference type="Proteomes" id="UP001174050">
    <property type="component" value="Unassembled WGS sequence"/>
</dbReference>
<evidence type="ECO:0000259" key="5">
    <source>
        <dbReference type="PROSITE" id="PS50975"/>
    </source>
</evidence>
<dbReference type="InterPro" id="IPR052032">
    <property type="entry name" value="ATP-dep_AA_Ligase"/>
</dbReference>
<dbReference type="EMBL" id="JAUEPL010000001">
    <property type="protein sequence ID" value="MDN3292657.1"/>
    <property type="molecule type" value="Genomic_DNA"/>
</dbReference>
<keyword evidence="1" id="KW-0436">Ligase</keyword>
<feature type="domain" description="ATP-grasp" evidence="5">
    <location>
        <begin position="115"/>
        <end position="309"/>
    </location>
</feature>
<gene>
    <name evidence="6" type="ORF">QWM81_01075</name>
</gene>
<evidence type="ECO:0000313" key="6">
    <source>
        <dbReference type="EMBL" id="MDN3292657.1"/>
    </source>
</evidence>
<sequence>MTENVLIVGGGREIPGLIREAGGPDVATTILCRMDFLPKIRKPGQHDRVLAVRREAPDEEWISLAEAVHARHPFTRVGTFGERDQDRAAAVAEALGLPCHTPQTIAYVHDKHAMRRRLAEIGVDDTPVARVADAAELRSFLAEHGTPCVVKPAQGAASFGVSVVRSVEEADAAFARASRDFAVIPDAGVLVERFHEGPQFSVEAFSEDGEHEILAVTRKFSDPVGFVELGHVVPAELSPEQTASVHDFVCRLLDGLGIGYGVTHTEVVLTAAGPRVIETHVRLAGDEIPYLVQDVTGVDLVDCVVRQTLGQSVLADIRRTLADPTVDRRPEAIWFAVPQARGTLTAINGLADAAGLPGVVTAEALLDAGDVLGDLDSSESRAAFVRARGANAAEAVARAQEAVAGLDFVVQVSGGAGARSGAEAWV</sequence>
<dbReference type="Gene3D" id="3.30.1490.20">
    <property type="entry name" value="ATP-grasp fold, A domain"/>
    <property type="match status" value="1"/>
</dbReference>
<protein>
    <submittedName>
        <fullName evidence="6">ATP-grasp domain-containing protein</fullName>
    </submittedName>
</protein>
<proteinExistence type="predicted"/>
<evidence type="ECO:0000256" key="3">
    <source>
        <dbReference type="ARBA" id="ARBA00022840"/>
    </source>
</evidence>
<dbReference type="Pfam" id="PF18603">
    <property type="entry name" value="LAL_C2"/>
    <property type="match status" value="1"/>
</dbReference>
<keyword evidence="3 4" id="KW-0067">ATP-binding</keyword>
<dbReference type="InterPro" id="IPR013815">
    <property type="entry name" value="ATP_grasp_subdomain_1"/>
</dbReference>
<evidence type="ECO:0000313" key="7">
    <source>
        <dbReference type="Proteomes" id="UP001174050"/>
    </source>
</evidence>
<dbReference type="RefSeq" id="WP_290109441.1">
    <property type="nucleotide sequence ID" value="NZ_JAUEPL010000001.1"/>
</dbReference>
<dbReference type="InterPro" id="IPR040570">
    <property type="entry name" value="LAL_C2"/>
</dbReference>
<name>A0ABT7YZK9_9ACTN</name>
<evidence type="ECO:0000256" key="1">
    <source>
        <dbReference type="ARBA" id="ARBA00022598"/>
    </source>
</evidence>
<dbReference type="PANTHER" id="PTHR43585">
    <property type="entry name" value="FUMIPYRROLE BIOSYNTHESIS PROTEIN C"/>
    <property type="match status" value="1"/>
</dbReference>
<comment type="caution">
    <text evidence="6">The sequence shown here is derived from an EMBL/GenBank/DDBJ whole genome shotgun (WGS) entry which is preliminary data.</text>
</comment>
<dbReference type="PROSITE" id="PS50975">
    <property type="entry name" value="ATP_GRASP"/>
    <property type="match status" value="1"/>
</dbReference>
<dbReference type="PANTHER" id="PTHR43585:SF2">
    <property type="entry name" value="ATP-GRASP ENZYME FSQD"/>
    <property type="match status" value="1"/>
</dbReference>
<organism evidence="6 7">
    <name type="scientific">Streptomyces ficellus</name>
    <dbReference type="NCBI Taxonomy" id="1977088"/>
    <lineage>
        <taxon>Bacteria</taxon>
        <taxon>Bacillati</taxon>
        <taxon>Actinomycetota</taxon>
        <taxon>Actinomycetes</taxon>
        <taxon>Kitasatosporales</taxon>
        <taxon>Streptomycetaceae</taxon>
        <taxon>Streptomyces</taxon>
    </lineage>
</organism>
<accession>A0ABT7YZK9</accession>
<dbReference type="Pfam" id="PF13535">
    <property type="entry name" value="ATP-grasp_4"/>
    <property type="match status" value="1"/>
</dbReference>
<reference evidence="6" key="1">
    <citation type="submission" date="2023-06" db="EMBL/GenBank/DDBJ databases">
        <title>WGS-Sequencing of Streptomyces ficellus isolate 21 collected from sand in Gara Djebilet Iron Mine in Algeria.</title>
        <authorList>
            <person name="Zegers G.P."/>
            <person name="Gomez A."/>
            <person name="Gueddou A."/>
            <person name="Zahara A.F."/>
            <person name="Worth M."/>
            <person name="Sevigny J.L."/>
            <person name="Tisa L."/>
        </authorList>
    </citation>
    <scope>NUCLEOTIDE SEQUENCE</scope>
    <source>
        <strain evidence="6">AS11</strain>
    </source>
</reference>